<dbReference type="SUPFAM" id="SSF48726">
    <property type="entry name" value="Immunoglobulin"/>
    <property type="match status" value="3"/>
</dbReference>
<accession>A0AAE1NS63</accession>
<feature type="compositionally biased region" description="Low complexity" evidence="4">
    <location>
        <begin position="686"/>
        <end position="706"/>
    </location>
</feature>
<keyword evidence="5" id="KW-0812">Transmembrane</keyword>
<dbReference type="Pfam" id="PF08205">
    <property type="entry name" value="C2-set_2"/>
    <property type="match status" value="1"/>
</dbReference>
<dbReference type="Proteomes" id="UP001292094">
    <property type="component" value="Unassembled WGS sequence"/>
</dbReference>
<evidence type="ECO:0000256" key="2">
    <source>
        <dbReference type="ARBA" id="ARBA00023136"/>
    </source>
</evidence>
<dbReference type="EMBL" id="JAWZYT010004306">
    <property type="protein sequence ID" value="KAK4294372.1"/>
    <property type="molecule type" value="Genomic_DNA"/>
</dbReference>
<protein>
    <recommendedName>
        <fullName evidence="10">Nephrin</fullName>
    </recommendedName>
</protein>
<feature type="domain" description="Ig-like" evidence="6">
    <location>
        <begin position="88"/>
        <end position="180"/>
    </location>
</feature>
<dbReference type="InterPro" id="IPR036116">
    <property type="entry name" value="FN3_sf"/>
</dbReference>
<keyword evidence="5" id="KW-1133">Transmembrane helix</keyword>
<keyword evidence="3" id="KW-1015">Disulfide bond</keyword>
<evidence type="ECO:0000313" key="9">
    <source>
        <dbReference type="Proteomes" id="UP001292094"/>
    </source>
</evidence>
<evidence type="ECO:0000259" key="7">
    <source>
        <dbReference type="PROSITE" id="PS50853"/>
    </source>
</evidence>
<dbReference type="InterPro" id="IPR013783">
    <property type="entry name" value="Ig-like_fold"/>
</dbReference>
<keyword evidence="9" id="KW-1185">Reference proteome</keyword>
<sequence length="724" mass="76687">MGEGGTYTLECQATGSKPPAALSWWMDGLLMTPTHDQVTMEGNVSRSSLRLTPTRHQHGAVLACRATNPDLPSSVMEDIAQLNVHYPPRLELRPGHNLALDNIKEGDDVYFECVVEANPPVHTLRWFLQGEELVHDVSKRVIVANRSLVLQGVGRHSSGDYTCTALNTRGRAASNPLHLTVKFRPTCVEQQQWTYGSGRGEQVNVSCQVHAHPDATSFRWAFNTSAEVLNIPSNRTRVLRNRSNVTYTPMTHHDFGTLLCWGVNEVGEQVQPCVFLIVPAAAPEPVHNCSVWHNVSSAAGEVVVSCEAGWSGGLTQKFTLEVREMKTTDGRPHVGPVVASLESHTDPHFIVTGLAPGTEYQLAVGADNPQGAAPPTLLLHHTPIDVAEKRTSATAAESIGGISQAMMAVVLAVVTGTVGSLIICSLVVVLVIRRRLRRRQERGHGMQPRVVCHKPGATSQLSGSCDHGGFEQIQEEPDLILVRSSTGAEESQLPRPPALTPPGTQTPTAGHYAGAPSTSTPGGAEPPTSKRDPDLATTTTTTTAIPKLSGLASSGSGYRDKPSTLDNKHVDKSQSYSSISNISPGYATKSTSQSGATTATGGVIASPSSGVGLASVGGTMPFATKVTSAGAVLSPDISPSFELSRGAMRSGELQEGRRLSGVAVTPLVELQARVDRLASNTLRGPSATTTSASTTSTVSRRSSSAALPSEIFPHNLNTSRESCV</sequence>
<feature type="region of interest" description="Disordered" evidence="4">
    <location>
        <begin position="484"/>
        <end position="607"/>
    </location>
</feature>
<feature type="compositionally biased region" description="Basic and acidic residues" evidence="4">
    <location>
        <begin position="558"/>
        <end position="572"/>
    </location>
</feature>
<dbReference type="InterPro" id="IPR036179">
    <property type="entry name" value="Ig-like_dom_sf"/>
</dbReference>
<proteinExistence type="predicted"/>
<dbReference type="PANTHER" id="PTHR23278">
    <property type="entry name" value="SIDESTEP PROTEIN"/>
    <property type="match status" value="1"/>
</dbReference>
<dbReference type="InterPro" id="IPR013162">
    <property type="entry name" value="CD80_C2-set"/>
</dbReference>
<dbReference type="GO" id="GO:0016020">
    <property type="term" value="C:membrane"/>
    <property type="evidence" value="ECO:0007669"/>
    <property type="project" value="UniProtKB-SubCell"/>
</dbReference>
<dbReference type="PANTHER" id="PTHR23278:SF19">
    <property type="entry name" value="OBSCURIN"/>
    <property type="match status" value="1"/>
</dbReference>
<evidence type="ECO:0000256" key="4">
    <source>
        <dbReference type="SAM" id="MobiDB-lite"/>
    </source>
</evidence>
<dbReference type="InterPro" id="IPR003961">
    <property type="entry name" value="FN3_dom"/>
</dbReference>
<feature type="domain" description="Ig-like" evidence="6">
    <location>
        <begin position="1"/>
        <end position="83"/>
    </location>
</feature>
<dbReference type="InterPro" id="IPR003598">
    <property type="entry name" value="Ig_sub2"/>
</dbReference>
<evidence type="ECO:0000256" key="1">
    <source>
        <dbReference type="ARBA" id="ARBA00004167"/>
    </source>
</evidence>
<comment type="subcellular location">
    <subcellularLocation>
        <location evidence="1">Membrane</location>
        <topology evidence="1">Single-pass membrane protein</topology>
    </subcellularLocation>
</comment>
<comment type="caution">
    <text evidence="8">The sequence shown here is derived from an EMBL/GenBank/DDBJ whole genome shotgun (WGS) entry which is preliminary data.</text>
</comment>
<dbReference type="InterPro" id="IPR003599">
    <property type="entry name" value="Ig_sub"/>
</dbReference>
<dbReference type="SMART" id="SM00408">
    <property type="entry name" value="IGc2"/>
    <property type="match status" value="3"/>
</dbReference>
<evidence type="ECO:0000256" key="5">
    <source>
        <dbReference type="SAM" id="Phobius"/>
    </source>
</evidence>
<dbReference type="InterPro" id="IPR007110">
    <property type="entry name" value="Ig-like_dom"/>
</dbReference>
<evidence type="ECO:0008006" key="10">
    <source>
        <dbReference type="Google" id="ProtNLM"/>
    </source>
</evidence>
<evidence type="ECO:0000256" key="3">
    <source>
        <dbReference type="ARBA" id="ARBA00023157"/>
    </source>
</evidence>
<organism evidence="8 9">
    <name type="scientific">Petrolisthes manimaculis</name>
    <dbReference type="NCBI Taxonomy" id="1843537"/>
    <lineage>
        <taxon>Eukaryota</taxon>
        <taxon>Metazoa</taxon>
        <taxon>Ecdysozoa</taxon>
        <taxon>Arthropoda</taxon>
        <taxon>Crustacea</taxon>
        <taxon>Multicrustacea</taxon>
        <taxon>Malacostraca</taxon>
        <taxon>Eumalacostraca</taxon>
        <taxon>Eucarida</taxon>
        <taxon>Decapoda</taxon>
        <taxon>Pleocyemata</taxon>
        <taxon>Anomura</taxon>
        <taxon>Galatheoidea</taxon>
        <taxon>Porcellanidae</taxon>
        <taxon>Petrolisthes</taxon>
    </lineage>
</organism>
<reference evidence="8" key="1">
    <citation type="submission" date="2023-11" db="EMBL/GenBank/DDBJ databases">
        <title>Genome assemblies of two species of porcelain crab, Petrolisthes cinctipes and Petrolisthes manimaculis (Anomura: Porcellanidae).</title>
        <authorList>
            <person name="Angst P."/>
        </authorList>
    </citation>
    <scope>NUCLEOTIDE SEQUENCE</scope>
    <source>
        <strain evidence="8">PB745_02</strain>
        <tissue evidence="8">Gill</tissue>
    </source>
</reference>
<dbReference type="AlphaFoldDB" id="A0AAE1NS63"/>
<dbReference type="PROSITE" id="PS50835">
    <property type="entry name" value="IG_LIKE"/>
    <property type="match status" value="3"/>
</dbReference>
<dbReference type="Pfam" id="PF13927">
    <property type="entry name" value="Ig_3"/>
    <property type="match status" value="1"/>
</dbReference>
<keyword evidence="2 5" id="KW-0472">Membrane</keyword>
<evidence type="ECO:0000313" key="8">
    <source>
        <dbReference type="EMBL" id="KAK4294372.1"/>
    </source>
</evidence>
<feature type="transmembrane region" description="Helical" evidence="5">
    <location>
        <begin position="405"/>
        <end position="432"/>
    </location>
</feature>
<dbReference type="SUPFAM" id="SSF49265">
    <property type="entry name" value="Fibronectin type III"/>
    <property type="match status" value="1"/>
</dbReference>
<dbReference type="SMART" id="SM00409">
    <property type="entry name" value="IG"/>
    <property type="match status" value="3"/>
</dbReference>
<evidence type="ECO:0000259" key="6">
    <source>
        <dbReference type="PROSITE" id="PS50835"/>
    </source>
</evidence>
<gene>
    <name evidence="8" type="ORF">Pmani_033015</name>
</gene>
<feature type="domain" description="Ig-like" evidence="6">
    <location>
        <begin position="185"/>
        <end position="260"/>
    </location>
</feature>
<feature type="domain" description="Fibronectin type-III" evidence="7">
    <location>
        <begin position="282"/>
        <end position="387"/>
    </location>
</feature>
<feature type="region of interest" description="Disordered" evidence="4">
    <location>
        <begin position="681"/>
        <end position="706"/>
    </location>
</feature>
<dbReference type="CDD" id="cd00063">
    <property type="entry name" value="FN3"/>
    <property type="match status" value="1"/>
</dbReference>
<name>A0AAE1NS63_9EUCA</name>
<dbReference type="PROSITE" id="PS50853">
    <property type="entry name" value="FN3"/>
    <property type="match status" value="1"/>
</dbReference>
<dbReference type="Gene3D" id="2.60.40.10">
    <property type="entry name" value="Immunoglobulins"/>
    <property type="match status" value="4"/>
</dbReference>
<feature type="compositionally biased region" description="Low complexity" evidence="4">
    <location>
        <begin position="573"/>
        <end position="602"/>
    </location>
</feature>